<dbReference type="EMBL" id="MKJU01000006">
    <property type="protein sequence ID" value="OHU92821.1"/>
    <property type="molecule type" value="Genomic_DNA"/>
</dbReference>
<evidence type="ECO:0000313" key="1">
    <source>
        <dbReference type="EMBL" id="OHU92821.1"/>
    </source>
</evidence>
<comment type="caution">
    <text evidence="1">The sequence shown here is derived from an EMBL/GenBank/DDBJ whole genome shotgun (WGS) entry which is preliminary data.</text>
</comment>
<sequence>MMLEQHDQSKRRFLQGLLASLGAGITTGLMSEKAIAAALTYHSHASKAPYQNQVLNKGQLKLLKVVCNTVIPTTDTPGAGDIDVHYFIDNQLQHCYDVQTHVRMRTTVNLIAQMSQTFHNRTFEHLQSPQQIALLTSLDTGLKPFSKTQQACFKQLKALICFGYYTSEIGASEELVYQAYPGGFEGDITYSGQRNYGSLAYY</sequence>
<organism evidence="1 2">
    <name type="scientific">Pseudoalteromonas amylolytica</name>
    <dbReference type="NCBI Taxonomy" id="1859457"/>
    <lineage>
        <taxon>Bacteria</taxon>
        <taxon>Pseudomonadati</taxon>
        <taxon>Pseudomonadota</taxon>
        <taxon>Gammaproteobacteria</taxon>
        <taxon>Alteromonadales</taxon>
        <taxon>Pseudoalteromonadaceae</taxon>
        <taxon>Pseudoalteromonas</taxon>
    </lineage>
</organism>
<dbReference type="InterPro" id="IPR027056">
    <property type="entry name" value="Gluconate_2DH_su3"/>
</dbReference>
<dbReference type="STRING" id="1859457.BET10_05070"/>
<name>A0A1S1MZK7_9GAMM</name>
<proteinExistence type="predicted"/>
<dbReference type="RefSeq" id="WP_070983381.1">
    <property type="nucleotide sequence ID" value="NZ_MKJU01000006.1"/>
</dbReference>
<dbReference type="AlphaFoldDB" id="A0A1S1MZK7"/>
<dbReference type="PROSITE" id="PS51318">
    <property type="entry name" value="TAT"/>
    <property type="match status" value="1"/>
</dbReference>
<reference evidence="1 2" key="1">
    <citation type="submission" date="2016-09" db="EMBL/GenBank/DDBJ databases">
        <title>Pseudoalteromonas amylolytica sp. nov., isolated from the surface seawater.</title>
        <authorList>
            <person name="Wu Y.-H."/>
            <person name="Cheng H."/>
            <person name="Jin X.-B."/>
            <person name="Wang C.-S."/>
            <person name="Xu X.-W."/>
        </authorList>
    </citation>
    <scope>NUCLEOTIDE SEQUENCE [LARGE SCALE GENOMIC DNA]</scope>
    <source>
        <strain evidence="1 2">JW1</strain>
    </source>
</reference>
<dbReference type="Proteomes" id="UP000179786">
    <property type="component" value="Unassembled WGS sequence"/>
</dbReference>
<keyword evidence="2" id="KW-1185">Reference proteome</keyword>
<gene>
    <name evidence="1" type="ORF">BET10_05070</name>
</gene>
<evidence type="ECO:0008006" key="3">
    <source>
        <dbReference type="Google" id="ProtNLM"/>
    </source>
</evidence>
<dbReference type="OrthoDB" id="6385145at2"/>
<accession>A0A1S1MZK7</accession>
<protein>
    <recommendedName>
        <fullName evidence="3">Twin-arginine translocation pathway signal</fullName>
    </recommendedName>
</protein>
<evidence type="ECO:0000313" key="2">
    <source>
        <dbReference type="Proteomes" id="UP000179786"/>
    </source>
</evidence>
<dbReference type="InterPro" id="IPR006311">
    <property type="entry name" value="TAT_signal"/>
</dbReference>
<dbReference type="Pfam" id="PF13618">
    <property type="entry name" value="Gluconate_2-dh3"/>
    <property type="match status" value="1"/>
</dbReference>